<dbReference type="PANTHER" id="PTHR11439:SF461">
    <property type="entry name" value="OS10G0432200 PROTEIN"/>
    <property type="match status" value="1"/>
</dbReference>
<dbReference type="InterPro" id="IPR043502">
    <property type="entry name" value="DNA/RNA_pol_sf"/>
</dbReference>
<keyword evidence="1" id="KW-0645">Protease</keyword>
<dbReference type="PROSITE" id="PS50994">
    <property type="entry name" value="INTEGRASE"/>
    <property type="match status" value="1"/>
</dbReference>
<dbReference type="Pfam" id="PF14223">
    <property type="entry name" value="Retrotran_gag_2"/>
    <property type="match status" value="1"/>
</dbReference>
<dbReference type="InParanoid" id="A0A7N2MVP7"/>
<evidence type="ECO:0000313" key="4">
    <source>
        <dbReference type="EnsemblPlants" id="QL11p016059:mrna:CDS:1"/>
    </source>
</evidence>
<dbReference type="GO" id="GO:0004190">
    <property type="term" value="F:aspartic-type endopeptidase activity"/>
    <property type="evidence" value="ECO:0007669"/>
    <property type="project" value="UniProtKB-KW"/>
</dbReference>
<dbReference type="Pfam" id="PF25597">
    <property type="entry name" value="SH3_retrovirus"/>
    <property type="match status" value="1"/>
</dbReference>
<accession>A0A7N2MVP7</accession>
<dbReference type="SUPFAM" id="SSF56672">
    <property type="entry name" value="DNA/RNA polymerases"/>
    <property type="match status" value="1"/>
</dbReference>
<feature type="compositionally biased region" description="Pro residues" evidence="2">
    <location>
        <begin position="823"/>
        <end position="835"/>
    </location>
</feature>
<feature type="domain" description="Integrase catalytic" evidence="3">
    <location>
        <begin position="514"/>
        <end position="694"/>
    </location>
</feature>
<dbReference type="InterPro" id="IPR013103">
    <property type="entry name" value="RVT_2"/>
</dbReference>
<dbReference type="SUPFAM" id="SSF53098">
    <property type="entry name" value="Ribonuclease H-like"/>
    <property type="match status" value="1"/>
</dbReference>
<dbReference type="Pfam" id="PF13976">
    <property type="entry name" value="gag_pre-integrs"/>
    <property type="match status" value="1"/>
</dbReference>
<reference evidence="4" key="2">
    <citation type="submission" date="2021-01" db="UniProtKB">
        <authorList>
            <consortium name="EnsemblPlants"/>
        </authorList>
    </citation>
    <scope>IDENTIFICATION</scope>
</reference>
<dbReference type="CDD" id="cd09272">
    <property type="entry name" value="RNase_HI_RT_Ty1"/>
    <property type="match status" value="1"/>
</dbReference>
<sequence>MDKKDVFLPRPINTVLEGNKNYLSWSQAMRSFLKGRMLWHYCTGAVAIPVKGASEEDTVFLGRMIEWDSHNHMILTWIRNTSIPSISNLLGSYDDAKSAWDMLAKRYSTTHGSMKYQLVVELHQLRQEPGQSINDYYDQLRFIWDQIDLSDPTWACSKDAQQYASIRDEFRLYEFLMSLHKDFEPIRGQLLNRSPAPSLDTAVNELVREEARLATLQAQNKLNVLAITPSAPPLEQPQQSGDSSGSSNRRKQTYKKFCNYCKRPGHTIETCYRRSKSTAAVANTEPTPPMASISAESQSSGSTINLSPTELQEIIAQAVRMAGNASLSTALSVLPGKSQTWLFDSACCNHMTPHSSLFSKLDPAPHPLNIHIADGSTMHGNSLGFVSTSNLSVPGVFHVPDLSYNLCSVGQLAELGYRLIFDYSGCIVQDPRTGQELGTGPRVGRMFPVDNLHLPPVAPVSVAAAAAAVSSLPSLALWHSRLGHASSSRVQQLASRGLLGSVSKDNFDCTSCQLGKQPALSFNNSESIANSIFELIHSDVWGPSPVASIGGSRYFVVFIDDYSRYSWIFPMKSRSEILPIYSNFAKMVETQFSKRIKTFRSDNALEYTQYAFQALLHSYGTVHHLTCPGTSQQNGRAERKLRHILDTVRALLLSAKVPAPFWGEAALNAVHAINRIPSAVIHNQTPYERLFGSPPEYHHLRSFGSACFVLLQPHEHNKLEPRSRLCCFLGYGETQKGYRCYDPVSHRLRVSRNVIFWEHRLFVELSHFRSSLTTSSVLEIFPDESLVPSTNTLDPSPDIFDTPPRQVEDEQVDDELPHLEPGSPAPAPPEDPPQDIPHRHSTRVRSIPTHLLDYHCYTALATLHEPQTYREASTDPLWQIAMKEELDALTKNHTWDLVTLPPGQSVVGCKWIYKIKTRSDGSIERYKARLVAKGFTQEYGIDYEETFAPVARISSVRALLAVAAASKWDLFQMDVKNAFLNGDLSEAVYMQPPPGLSVDSNKVCHLRRALYGLKQAPRAWFAKFSSTIFRLGYTASPYDSALFLRRTDKGTILLLLYVDDMIITGDDLSGIQELKDFLSQQFEMKDLGHLSYFLGLEITHSTDGLYITQAKYASDLLSRAGLTDSKTVDTPVELNAHLTPSGGKPLSNPSLYRRLVGSLVYLTVTRPDISYAVHQVSQYLSAPRSTHYAAVLRILRYLKGTLFHGLFYSAQSPLVLRAFSDADWAGDPTDRRSTTGYCFLLGSSLISWRSKKQTFVARSSTEAEYRALADTTSELLWLRWLLKDLGVSTSSATPLYCDNQSAIHIAHNDVFHERTKHIEIDCHFIRYHLVHGALKLFSVSSKDQLADIFTKSLPKGRTRDLADNLKLVSHPP</sequence>
<dbReference type="OMA" id="ISQCIRI"/>
<evidence type="ECO:0000256" key="1">
    <source>
        <dbReference type="ARBA" id="ARBA00022750"/>
    </source>
</evidence>
<dbReference type="InterPro" id="IPR025724">
    <property type="entry name" value="GAG-pre-integrase_dom"/>
</dbReference>
<dbReference type="Pfam" id="PF22936">
    <property type="entry name" value="Pol_BBD"/>
    <property type="match status" value="1"/>
</dbReference>
<dbReference type="Pfam" id="PF07727">
    <property type="entry name" value="RVT_2"/>
    <property type="match status" value="1"/>
</dbReference>
<dbReference type="EMBL" id="LRBV02000011">
    <property type="status" value="NOT_ANNOTATED_CDS"/>
    <property type="molecule type" value="Genomic_DNA"/>
</dbReference>
<protein>
    <recommendedName>
        <fullName evidence="3">Integrase catalytic domain-containing protein</fullName>
    </recommendedName>
</protein>
<dbReference type="InterPro" id="IPR036397">
    <property type="entry name" value="RNaseH_sf"/>
</dbReference>
<evidence type="ECO:0000256" key="2">
    <source>
        <dbReference type="SAM" id="MobiDB-lite"/>
    </source>
</evidence>
<dbReference type="GO" id="GO:0015074">
    <property type="term" value="P:DNA integration"/>
    <property type="evidence" value="ECO:0007669"/>
    <property type="project" value="InterPro"/>
</dbReference>
<evidence type="ECO:0000259" key="3">
    <source>
        <dbReference type="PROSITE" id="PS50994"/>
    </source>
</evidence>
<dbReference type="InterPro" id="IPR057670">
    <property type="entry name" value="SH3_retrovirus"/>
</dbReference>
<feature type="region of interest" description="Disordered" evidence="2">
    <location>
        <begin position="230"/>
        <end position="250"/>
    </location>
</feature>
<feature type="region of interest" description="Disordered" evidence="2">
    <location>
        <begin position="787"/>
        <end position="842"/>
    </location>
</feature>
<keyword evidence="5" id="KW-1185">Reference proteome</keyword>
<proteinExistence type="predicted"/>
<dbReference type="Gramene" id="QL11p016059:mrna">
    <property type="protein sequence ID" value="QL11p016059:mrna:CDS:1"/>
    <property type="gene ID" value="QL11p016059"/>
</dbReference>
<dbReference type="Pfam" id="PF00665">
    <property type="entry name" value="rve"/>
    <property type="match status" value="1"/>
</dbReference>
<feature type="compositionally biased region" description="Low complexity" evidence="2">
    <location>
        <begin position="238"/>
        <end position="247"/>
    </location>
</feature>
<feature type="region of interest" description="Disordered" evidence="2">
    <location>
        <begin position="280"/>
        <end position="304"/>
    </location>
</feature>
<reference evidence="4 5" key="1">
    <citation type="journal article" date="2016" name="G3 (Bethesda)">
        <title>First Draft Assembly and Annotation of the Genome of a California Endemic Oak Quercus lobata Nee (Fagaceae).</title>
        <authorList>
            <person name="Sork V.L."/>
            <person name="Fitz-Gibbon S.T."/>
            <person name="Puiu D."/>
            <person name="Crepeau M."/>
            <person name="Gugger P.F."/>
            <person name="Sherman R."/>
            <person name="Stevens K."/>
            <person name="Langley C.H."/>
            <person name="Pellegrini M."/>
            <person name="Salzberg S.L."/>
        </authorList>
    </citation>
    <scope>NUCLEOTIDE SEQUENCE [LARGE SCALE GENOMIC DNA]</scope>
    <source>
        <strain evidence="4 5">cv. SW786</strain>
    </source>
</reference>
<keyword evidence="1" id="KW-0064">Aspartyl protease</keyword>
<evidence type="ECO:0000313" key="5">
    <source>
        <dbReference type="Proteomes" id="UP000594261"/>
    </source>
</evidence>
<dbReference type="InterPro" id="IPR054722">
    <property type="entry name" value="PolX-like_BBD"/>
</dbReference>
<feature type="compositionally biased region" description="Low complexity" evidence="2">
    <location>
        <begin position="292"/>
        <end position="302"/>
    </location>
</feature>
<dbReference type="GO" id="GO:0003676">
    <property type="term" value="F:nucleic acid binding"/>
    <property type="evidence" value="ECO:0007669"/>
    <property type="project" value="InterPro"/>
</dbReference>
<dbReference type="InterPro" id="IPR012337">
    <property type="entry name" value="RNaseH-like_sf"/>
</dbReference>
<dbReference type="Gene3D" id="3.30.420.10">
    <property type="entry name" value="Ribonuclease H-like superfamily/Ribonuclease H"/>
    <property type="match status" value="1"/>
</dbReference>
<dbReference type="PANTHER" id="PTHR11439">
    <property type="entry name" value="GAG-POL-RELATED RETROTRANSPOSON"/>
    <property type="match status" value="1"/>
</dbReference>
<organism evidence="4 5">
    <name type="scientific">Quercus lobata</name>
    <name type="common">Valley oak</name>
    <dbReference type="NCBI Taxonomy" id="97700"/>
    <lineage>
        <taxon>Eukaryota</taxon>
        <taxon>Viridiplantae</taxon>
        <taxon>Streptophyta</taxon>
        <taxon>Embryophyta</taxon>
        <taxon>Tracheophyta</taxon>
        <taxon>Spermatophyta</taxon>
        <taxon>Magnoliopsida</taxon>
        <taxon>eudicotyledons</taxon>
        <taxon>Gunneridae</taxon>
        <taxon>Pentapetalae</taxon>
        <taxon>rosids</taxon>
        <taxon>fabids</taxon>
        <taxon>Fagales</taxon>
        <taxon>Fagaceae</taxon>
        <taxon>Quercus</taxon>
    </lineage>
</organism>
<dbReference type="Proteomes" id="UP000594261">
    <property type="component" value="Chromosome 11"/>
</dbReference>
<dbReference type="InterPro" id="IPR001584">
    <property type="entry name" value="Integrase_cat-core"/>
</dbReference>
<keyword evidence="1" id="KW-0378">Hydrolase</keyword>
<dbReference type="EnsemblPlants" id="QL11p016059:mrna">
    <property type="protein sequence ID" value="QL11p016059:mrna:CDS:1"/>
    <property type="gene ID" value="QL11p016059"/>
</dbReference>
<name>A0A7N2MVP7_QUELO</name>